<dbReference type="InParanoid" id="A2DZ93"/>
<dbReference type="InterPro" id="IPR004942">
    <property type="entry name" value="Roadblock/LAMTOR2_dom"/>
</dbReference>
<dbReference type="SMR" id="A2DZ93"/>
<accession>A2DZ93</accession>
<dbReference type="EMBL" id="DS113273">
    <property type="protein sequence ID" value="EAY14222.1"/>
    <property type="molecule type" value="Genomic_DNA"/>
</dbReference>
<dbReference type="eggNOG" id="KOG4115">
    <property type="taxonomic scope" value="Eukaryota"/>
</dbReference>
<dbReference type="GO" id="GO:0045505">
    <property type="term" value="F:dynein intermediate chain binding"/>
    <property type="evidence" value="ECO:0000318"/>
    <property type="project" value="GO_Central"/>
</dbReference>
<dbReference type="SUPFAM" id="SSF103196">
    <property type="entry name" value="Roadblock/LC7 domain"/>
    <property type="match status" value="1"/>
</dbReference>
<feature type="domain" description="Roadblock/LAMTOR2" evidence="2">
    <location>
        <begin position="5"/>
        <end position="93"/>
    </location>
</feature>
<comment type="similarity">
    <text evidence="1">Belongs to the GAMAD family.</text>
</comment>
<dbReference type="KEGG" id="tva:4772212"/>
<evidence type="ECO:0000256" key="1">
    <source>
        <dbReference type="ARBA" id="ARBA00007191"/>
    </source>
</evidence>
<dbReference type="Gene3D" id="3.30.450.30">
    <property type="entry name" value="Dynein light chain 2a, cytoplasmic"/>
    <property type="match status" value="1"/>
</dbReference>
<reference evidence="3" key="1">
    <citation type="submission" date="2006-10" db="EMBL/GenBank/DDBJ databases">
        <authorList>
            <person name="Amadeo P."/>
            <person name="Zhao Q."/>
            <person name="Wortman J."/>
            <person name="Fraser-Liggett C."/>
            <person name="Carlton J."/>
        </authorList>
    </citation>
    <scope>NUCLEOTIDE SEQUENCE</scope>
    <source>
        <strain evidence="3">G3</strain>
    </source>
</reference>
<dbReference type="Pfam" id="PF03259">
    <property type="entry name" value="Robl_LC7"/>
    <property type="match status" value="1"/>
</dbReference>
<protein>
    <submittedName>
        <fullName evidence="3">Roadblock/LC7 domain containing protein</fullName>
    </submittedName>
</protein>
<name>A2DZ93_TRIV3</name>
<dbReference type="GO" id="GO:0007018">
    <property type="term" value="P:microtubule-based movement"/>
    <property type="evidence" value="ECO:0000318"/>
    <property type="project" value="GO_Central"/>
</dbReference>
<dbReference type="GO" id="GO:0005868">
    <property type="term" value="C:cytoplasmic dynein complex"/>
    <property type="evidence" value="ECO:0000318"/>
    <property type="project" value="GO_Central"/>
</dbReference>
<dbReference type="Proteomes" id="UP000001542">
    <property type="component" value="Unassembled WGS sequence"/>
</dbReference>
<reference evidence="3" key="2">
    <citation type="journal article" date="2007" name="Science">
        <title>Draft genome sequence of the sexually transmitted pathogen Trichomonas vaginalis.</title>
        <authorList>
            <person name="Carlton J.M."/>
            <person name="Hirt R.P."/>
            <person name="Silva J.C."/>
            <person name="Delcher A.L."/>
            <person name="Schatz M."/>
            <person name="Zhao Q."/>
            <person name="Wortman J.R."/>
            <person name="Bidwell S.L."/>
            <person name="Alsmark U.C.M."/>
            <person name="Besteiro S."/>
            <person name="Sicheritz-Ponten T."/>
            <person name="Noel C.J."/>
            <person name="Dacks J.B."/>
            <person name="Foster P.G."/>
            <person name="Simillion C."/>
            <person name="Van de Peer Y."/>
            <person name="Miranda-Saavedra D."/>
            <person name="Barton G.J."/>
            <person name="Westrop G.D."/>
            <person name="Mueller S."/>
            <person name="Dessi D."/>
            <person name="Fiori P.L."/>
            <person name="Ren Q."/>
            <person name="Paulsen I."/>
            <person name="Zhang H."/>
            <person name="Bastida-Corcuera F.D."/>
            <person name="Simoes-Barbosa A."/>
            <person name="Brown M.T."/>
            <person name="Hayes R.D."/>
            <person name="Mukherjee M."/>
            <person name="Okumura C.Y."/>
            <person name="Schneider R."/>
            <person name="Smith A.J."/>
            <person name="Vanacova S."/>
            <person name="Villalvazo M."/>
            <person name="Haas B.J."/>
            <person name="Pertea M."/>
            <person name="Feldblyum T.V."/>
            <person name="Utterback T.R."/>
            <person name="Shu C.L."/>
            <person name="Osoegawa K."/>
            <person name="de Jong P.J."/>
            <person name="Hrdy I."/>
            <person name="Horvathova L."/>
            <person name="Zubacova Z."/>
            <person name="Dolezal P."/>
            <person name="Malik S.B."/>
            <person name="Logsdon J.M. Jr."/>
            <person name="Henze K."/>
            <person name="Gupta A."/>
            <person name="Wang C.C."/>
            <person name="Dunne R.L."/>
            <person name="Upcroft J.A."/>
            <person name="Upcroft P."/>
            <person name="White O."/>
            <person name="Salzberg S.L."/>
            <person name="Tang P."/>
            <person name="Chiu C.-H."/>
            <person name="Lee Y.-S."/>
            <person name="Embley T.M."/>
            <person name="Coombs G.H."/>
            <person name="Mottram J.C."/>
            <person name="Tachezy J."/>
            <person name="Fraser-Liggett C.M."/>
            <person name="Johnson P.J."/>
        </authorList>
    </citation>
    <scope>NUCLEOTIDE SEQUENCE [LARGE SCALE GENOMIC DNA]</scope>
    <source>
        <strain evidence="3">G3</strain>
    </source>
</reference>
<dbReference type="AlphaFoldDB" id="A2DZ93"/>
<evidence type="ECO:0000259" key="2">
    <source>
        <dbReference type="SMART" id="SM00960"/>
    </source>
</evidence>
<dbReference type="VEuPathDB" id="TrichDB:TVAG_486650"/>
<evidence type="ECO:0000313" key="3">
    <source>
        <dbReference type="EMBL" id="EAY14222.1"/>
    </source>
</evidence>
<dbReference type="RefSeq" id="XP_001326445.1">
    <property type="nucleotide sequence ID" value="XM_001326410.1"/>
</dbReference>
<dbReference type="OrthoDB" id="9985637at2759"/>
<dbReference type="FunFam" id="3.30.450.30:FF:000011">
    <property type="entry name" value="Dynein light chain roadblock"/>
    <property type="match status" value="1"/>
</dbReference>
<keyword evidence="4" id="KW-1185">Reference proteome</keyword>
<evidence type="ECO:0000313" key="4">
    <source>
        <dbReference type="Proteomes" id="UP000001542"/>
    </source>
</evidence>
<dbReference type="SMART" id="SM00960">
    <property type="entry name" value="Robl_LC7"/>
    <property type="match status" value="1"/>
</dbReference>
<dbReference type="GO" id="GO:0005737">
    <property type="term" value="C:cytoplasm"/>
    <property type="evidence" value="ECO:0000318"/>
    <property type="project" value="GO_Central"/>
</dbReference>
<organism evidence="3 4">
    <name type="scientific">Trichomonas vaginalis (strain ATCC PRA-98 / G3)</name>
    <dbReference type="NCBI Taxonomy" id="412133"/>
    <lineage>
        <taxon>Eukaryota</taxon>
        <taxon>Metamonada</taxon>
        <taxon>Parabasalia</taxon>
        <taxon>Trichomonadida</taxon>
        <taxon>Trichomonadidae</taxon>
        <taxon>Trichomonas</taxon>
    </lineage>
</organism>
<proteinExistence type="inferred from homology"/>
<gene>
    <name evidence="3" type="ORF">TVAG_486650</name>
</gene>
<dbReference type="PANTHER" id="PTHR10779">
    <property type="entry name" value="DYNEIN LIGHT CHAIN ROADBLOCK"/>
    <property type="match status" value="1"/>
</dbReference>
<dbReference type="STRING" id="5722.A2DZ93"/>
<dbReference type="VEuPathDB" id="TrichDB:TVAGG3_1016200"/>
<sequence length="99" mass="10787">MSIEIDGILKNLATIPGVTGYLVLKMNGLPYKTSLREAESVHYAGLVSEFVKKAKVSLENSLLPGAISQIRVRSHKNEIIIVPDNDFILVAIQDATIPV</sequence>